<reference evidence="7 8" key="1">
    <citation type="submission" date="2017-03" db="EMBL/GenBank/DDBJ databases">
        <title>Genome sequence of Sphingomonas dokdonensis DSM 21029.</title>
        <authorList>
            <person name="Poehlein A."/>
            <person name="Wuebbeler J.H."/>
            <person name="Steinbuechel A."/>
            <person name="Daniel R."/>
        </authorList>
    </citation>
    <scope>NUCLEOTIDE SEQUENCE [LARGE SCALE GENOMIC DNA]</scope>
    <source>
        <strain evidence="7 8">DSM 21029</strain>
    </source>
</reference>
<dbReference type="InterPro" id="IPR036328">
    <property type="entry name" value="MliC_sf"/>
</dbReference>
<protein>
    <submittedName>
        <fullName evidence="7">Membrane-bound lysozyme-inhibitor of c-type lysozyme</fullName>
    </submittedName>
</protein>
<evidence type="ECO:0000313" key="8">
    <source>
        <dbReference type="Proteomes" id="UP000197290"/>
    </source>
</evidence>
<evidence type="ECO:0000256" key="3">
    <source>
        <dbReference type="ARBA" id="ARBA00023139"/>
    </source>
</evidence>
<evidence type="ECO:0000259" key="6">
    <source>
        <dbReference type="Pfam" id="PF09864"/>
    </source>
</evidence>
<gene>
    <name evidence="7" type="ORF">SPDO_26660</name>
</gene>
<keyword evidence="1" id="KW-0732">Signal</keyword>
<dbReference type="Proteomes" id="UP000197290">
    <property type="component" value="Unassembled WGS sequence"/>
</dbReference>
<dbReference type="AlphaFoldDB" id="A0A245ZGF8"/>
<dbReference type="Gene3D" id="2.40.128.200">
    <property type="match status" value="1"/>
</dbReference>
<sequence>MLLGLGALAGLLCPACAPRKPADEVNIADAARTARDTIGNYEQSGADNAAATGEQFPATMKEAPAPAVPSADSTPIAPTGSPPTTENGAGEPAAKESEGAEAAAQVLRTYHRLIAQRRFDDAWALWDRSGQASGMSRNSFAASFAKYRTYTASVGQPGRIEAGAGQRYVTIPVTVTGTLRGGDPFGLTGSMVLHRAGPIDGATAEQRSWRIYQSDLQPKLSPGSAADQITTRFACDDNTTFRARFDNRANDVVLDLPNGRVRLAGQPVASGMHYAGAGYDLRGKGRTVTLTRRGTADVQCREAK</sequence>
<keyword evidence="2" id="KW-0472">Membrane</keyword>
<evidence type="ECO:0000256" key="1">
    <source>
        <dbReference type="ARBA" id="ARBA00022729"/>
    </source>
</evidence>
<accession>A0A245ZGF8</accession>
<evidence type="ECO:0000256" key="5">
    <source>
        <dbReference type="SAM" id="MobiDB-lite"/>
    </source>
</evidence>
<proteinExistence type="predicted"/>
<dbReference type="EMBL" id="NBBI01000005">
    <property type="protein sequence ID" value="OWK28831.1"/>
    <property type="molecule type" value="Genomic_DNA"/>
</dbReference>
<comment type="caution">
    <text evidence="7">The sequence shown here is derived from an EMBL/GenBank/DDBJ whole genome shotgun (WGS) entry which is preliminary data.</text>
</comment>
<keyword evidence="4" id="KW-0449">Lipoprotein</keyword>
<evidence type="ECO:0000256" key="4">
    <source>
        <dbReference type="ARBA" id="ARBA00023288"/>
    </source>
</evidence>
<dbReference type="SUPFAM" id="SSF141488">
    <property type="entry name" value="YdhA-like"/>
    <property type="match status" value="1"/>
</dbReference>
<organism evidence="7 8">
    <name type="scientific">Sphingomonas dokdonensis</name>
    <dbReference type="NCBI Taxonomy" id="344880"/>
    <lineage>
        <taxon>Bacteria</taxon>
        <taxon>Pseudomonadati</taxon>
        <taxon>Pseudomonadota</taxon>
        <taxon>Alphaproteobacteria</taxon>
        <taxon>Sphingomonadales</taxon>
        <taxon>Sphingomonadaceae</taxon>
        <taxon>Sphingomonas</taxon>
    </lineage>
</organism>
<evidence type="ECO:0000313" key="7">
    <source>
        <dbReference type="EMBL" id="OWK28831.1"/>
    </source>
</evidence>
<feature type="domain" description="C-type lysozyme inhibitor" evidence="6">
    <location>
        <begin position="233"/>
        <end position="298"/>
    </location>
</feature>
<keyword evidence="8" id="KW-1185">Reference proteome</keyword>
<feature type="region of interest" description="Disordered" evidence="5">
    <location>
        <begin position="60"/>
        <end position="102"/>
    </location>
</feature>
<evidence type="ECO:0000256" key="2">
    <source>
        <dbReference type="ARBA" id="ARBA00023136"/>
    </source>
</evidence>
<keyword evidence="3" id="KW-0564">Palmitate</keyword>
<name>A0A245ZGF8_9SPHN</name>
<dbReference type="InterPro" id="IPR018660">
    <property type="entry name" value="MliC"/>
</dbReference>
<dbReference type="Pfam" id="PF09864">
    <property type="entry name" value="MliC"/>
    <property type="match status" value="1"/>
</dbReference>